<dbReference type="EMBL" id="JAODZU010000009">
    <property type="protein sequence ID" value="MDH0363364.1"/>
    <property type="molecule type" value="Genomic_DNA"/>
</dbReference>
<gene>
    <name evidence="1" type="ORF">N7330_09910</name>
</gene>
<evidence type="ECO:0000313" key="2">
    <source>
        <dbReference type="Proteomes" id="UP001158297"/>
    </source>
</evidence>
<name>A0AA42L6P6_9BURK</name>
<protein>
    <submittedName>
        <fullName evidence="1">Uncharacterized protein</fullName>
    </submittedName>
</protein>
<sequence>MDASEDSVDYHFQVVYPSQDFLERSGFGRVAHLPFIMDSRPGYHRLANQFLIDFGLGEWSVGTRGLELASTPPPTKATILPAAVEAPTLDIISA</sequence>
<organism evidence="1 2">
    <name type="scientific">Comamonas aquatica</name>
    <dbReference type="NCBI Taxonomy" id="225991"/>
    <lineage>
        <taxon>Bacteria</taxon>
        <taxon>Pseudomonadati</taxon>
        <taxon>Pseudomonadota</taxon>
        <taxon>Betaproteobacteria</taxon>
        <taxon>Burkholderiales</taxon>
        <taxon>Comamonadaceae</taxon>
        <taxon>Comamonas</taxon>
    </lineage>
</organism>
<accession>A0AA42L6P6</accession>
<dbReference type="AlphaFoldDB" id="A0AA42L6P6"/>
<comment type="caution">
    <text evidence="1">The sequence shown here is derived from an EMBL/GenBank/DDBJ whole genome shotgun (WGS) entry which is preliminary data.</text>
</comment>
<dbReference type="RefSeq" id="WP_279860089.1">
    <property type="nucleotide sequence ID" value="NZ_JAODZU010000009.1"/>
</dbReference>
<proteinExistence type="predicted"/>
<dbReference type="Proteomes" id="UP001158297">
    <property type="component" value="Unassembled WGS sequence"/>
</dbReference>
<reference evidence="1" key="1">
    <citation type="submission" date="2022-09" db="EMBL/GenBank/DDBJ databases">
        <title>Intensive care unit water sources are persistently colonized with multi-drug resistant bacteria and are the site of extensive horizontal gene transfer of antibiotic resistance genes.</title>
        <authorList>
            <person name="Diorio-Toth L."/>
        </authorList>
    </citation>
    <scope>NUCLEOTIDE SEQUENCE</scope>
    <source>
        <strain evidence="1">GD04130</strain>
    </source>
</reference>
<evidence type="ECO:0000313" key="1">
    <source>
        <dbReference type="EMBL" id="MDH0363364.1"/>
    </source>
</evidence>